<evidence type="ECO:0000313" key="3">
    <source>
        <dbReference type="EMBL" id="GAA2327790.1"/>
    </source>
</evidence>
<gene>
    <name evidence="3" type="ORF">GCM10010246_07190</name>
</gene>
<name>A0ABP5SCQ5_9ACTN</name>
<organism evidence="3 4">
    <name type="scientific">Streptomyces cuspidosporus</name>
    <dbReference type="NCBI Taxonomy" id="66882"/>
    <lineage>
        <taxon>Bacteria</taxon>
        <taxon>Bacillati</taxon>
        <taxon>Actinomycetota</taxon>
        <taxon>Actinomycetes</taxon>
        <taxon>Kitasatosporales</taxon>
        <taxon>Streptomycetaceae</taxon>
        <taxon>Streptomyces</taxon>
    </lineage>
</organism>
<sequence>MAALMRRMSASAVMIAGMLGVAACSTQQGVSRPSSSPGTEAPSRTSRPPLTAGQLKALALQDSEVPQAYDVPVQEPSPEERRKTSPPVSDASCQRVLDILEAEGASAVVFQIYNWRENIYGGDSTLASYEGTKAQKAFRRLQEALADCRSFSGVSVAGKYKAKITTDKVPDVGDEALSFHVVIPLPDGEGVRDEHHVFVRTDDVTASFTDTNVGMPARFPLGLVNKQVERLNSARRS</sequence>
<dbReference type="EMBL" id="BAAASD010000002">
    <property type="protein sequence ID" value="GAA2327790.1"/>
    <property type="molecule type" value="Genomic_DNA"/>
</dbReference>
<dbReference type="PROSITE" id="PS51257">
    <property type="entry name" value="PROKAR_LIPOPROTEIN"/>
    <property type="match status" value="1"/>
</dbReference>
<feature type="region of interest" description="Disordered" evidence="1">
    <location>
        <begin position="26"/>
        <end position="56"/>
    </location>
</feature>
<keyword evidence="2" id="KW-0732">Signal</keyword>
<feature type="chain" id="PRO_5045989007" description="Lipoprotein" evidence="2">
    <location>
        <begin position="24"/>
        <end position="237"/>
    </location>
</feature>
<dbReference type="Proteomes" id="UP001500253">
    <property type="component" value="Unassembled WGS sequence"/>
</dbReference>
<reference evidence="4" key="1">
    <citation type="journal article" date="2019" name="Int. J. Syst. Evol. Microbiol.">
        <title>The Global Catalogue of Microorganisms (GCM) 10K type strain sequencing project: providing services to taxonomists for standard genome sequencing and annotation.</title>
        <authorList>
            <consortium name="The Broad Institute Genomics Platform"/>
            <consortium name="The Broad Institute Genome Sequencing Center for Infectious Disease"/>
            <person name="Wu L."/>
            <person name="Ma J."/>
        </authorList>
    </citation>
    <scope>NUCLEOTIDE SEQUENCE [LARGE SCALE GENOMIC DNA]</scope>
    <source>
        <strain evidence="4">JCM 4316</strain>
    </source>
</reference>
<feature type="signal peptide" evidence="2">
    <location>
        <begin position="1"/>
        <end position="23"/>
    </location>
</feature>
<evidence type="ECO:0000313" key="4">
    <source>
        <dbReference type="Proteomes" id="UP001500253"/>
    </source>
</evidence>
<evidence type="ECO:0008006" key="5">
    <source>
        <dbReference type="Google" id="ProtNLM"/>
    </source>
</evidence>
<evidence type="ECO:0000256" key="1">
    <source>
        <dbReference type="SAM" id="MobiDB-lite"/>
    </source>
</evidence>
<evidence type="ECO:0000256" key="2">
    <source>
        <dbReference type="SAM" id="SignalP"/>
    </source>
</evidence>
<comment type="caution">
    <text evidence="3">The sequence shown here is derived from an EMBL/GenBank/DDBJ whole genome shotgun (WGS) entry which is preliminary data.</text>
</comment>
<keyword evidence="4" id="KW-1185">Reference proteome</keyword>
<protein>
    <recommendedName>
        <fullName evidence="5">Lipoprotein</fullName>
    </recommendedName>
</protein>
<accession>A0ABP5SCQ5</accession>
<feature type="compositionally biased region" description="Polar residues" evidence="1">
    <location>
        <begin position="26"/>
        <end position="48"/>
    </location>
</feature>
<proteinExistence type="predicted"/>